<dbReference type="AlphaFoldDB" id="A0AA35WMN8"/>
<keyword evidence="2" id="KW-1185">Reference proteome</keyword>
<accession>A0AA35WMN8</accession>
<organism evidence="1 2">
    <name type="scientific">Geodia barretti</name>
    <name type="common">Barrett's horny sponge</name>
    <dbReference type="NCBI Taxonomy" id="519541"/>
    <lineage>
        <taxon>Eukaryota</taxon>
        <taxon>Metazoa</taxon>
        <taxon>Porifera</taxon>
        <taxon>Demospongiae</taxon>
        <taxon>Heteroscleromorpha</taxon>
        <taxon>Tetractinellida</taxon>
        <taxon>Astrophorina</taxon>
        <taxon>Geodiidae</taxon>
        <taxon>Geodia</taxon>
    </lineage>
</organism>
<evidence type="ECO:0000313" key="2">
    <source>
        <dbReference type="Proteomes" id="UP001174909"/>
    </source>
</evidence>
<comment type="caution">
    <text evidence="1">The sequence shown here is derived from an EMBL/GenBank/DDBJ whole genome shotgun (WGS) entry which is preliminary data.</text>
</comment>
<protein>
    <submittedName>
        <fullName evidence="1">Uncharacterized protein</fullName>
    </submittedName>
</protein>
<sequence length="45" mass="5238">MRSRPFLSLRKMRMRLYGSACSVYLEGTRSHNEGRVSTPTCYLLL</sequence>
<reference evidence="1" key="1">
    <citation type="submission" date="2023-03" db="EMBL/GenBank/DDBJ databases">
        <authorList>
            <person name="Steffen K."/>
            <person name="Cardenas P."/>
        </authorList>
    </citation>
    <scope>NUCLEOTIDE SEQUENCE</scope>
</reference>
<dbReference type="EMBL" id="CASHTH010002258">
    <property type="protein sequence ID" value="CAI8027113.1"/>
    <property type="molecule type" value="Genomic_DNA"/>
</dbReference>
<evidence type="ECO:0000313" key="1">
    <source>
        <dbReference type="EMBL" id="CAI8027113.1"/>
    </source>
</evidence>
<proteinExistence type="predicted"/>
<name>A0AA35WMN8_GEOBA</name>
<gene>
    <name evidence="1" type="ORF">GBAR_LOCUS15519</name>
</gene>
<dbReference type="Proteomes" id="UP001174909">
    <property type="component" value="Unassembled WGS sequence"/>
</dbReference>